<name>A0ABP9QGZ3_9RHOO</name>
<dbReference type="EMBL" id="BAABLD010000005">
    <property type="protein sequence ID" value="GAA5161723.1"/>
    <property type="molecule type" value="Genomic_DNA"/>
</dbReference>
<reference evidence="4" key="1">
    <citation type="journal article" date="2019" name="Int. J. Syst. Evol. Microbiol.">
        <title>The Global Catalogue of Microorganisms (GCM) 10K type strain sequencing project: providing services to taxonomists for standard genome sequencing and annotation.</title>
        <authorList>
            <consortium name="The Broad Institute Genomics Platform"/>
            <consortium name="The Broad Institute Genome Sequencing Center for Infectious Disease"/>
            <person name="Wu L."/>
            <person name="Ma J."/>
        </authorList>
    </citation>
    <scope>NUCLEOTIDE SEQUENCE [LARGE SCALE GENOMIC DNA]</scope>
    <source>
        <strain evidence="4">JCM 18715</strain>
    </source>
</reference>
<evidence type="ECO:0000313" key="4">
    <source>
        <dbReference type="Proteomes" id="UP001500547"/>
    </source>
</evidence>
<accession>A0ABP9QGZ3</accession>
<dbReference type="SUPFAM" id="SSF52402">
    <property type="entry name" value="Adenine nucleotide alpha hydrolases-like"/>
    <property type="match status" value="1"/>
</dbReference>
<comment type="caution">
    <text evidence="3">The sequence shown here is derived from an EMBL/GenBank/DDBJ whole genome shotgun (WGS) entry which is preliminary data.</text>
</comment>
<proteinExistence type="predicted"/>
<dbReference type="Proteomes" id="UP001500547">
    <property type="component" value="Unassembled WGS sequence"/>
</dbReference>
<feature type="compositionally biased region" description="Low complexity" evidence="1">
    <location>
        <begin position="174"/>
        <end position="191"/>
    </location>
</feature>
<dbReference type="InterPro" id="IPR006016">
    <property type="entry name" value="UspA"/>
</dbReference>
<gene>
    <name evidence="3" type="ORF">GCM10025770_11380</name>
</gene>
<evidence type="ECO:0000313" key="3">
    <source>
        <dbReference type="EMBL" id="GAA5161723.1"/>
    </source>
</evidence>
<protein>
    <recommendedName>
        <fullName evidence="2">UspA domain-containing protein</fullName>
    </recommendedName>
</protein>
<evidence type="ECO:0000259" key="2">
    <source>
        <dbReference type="Pfam" id="PF00582"/>
    </source>
</evidence>
<sequence length="235" mass="24826">MTDPIQTLRIEASIDAVNGRESAARGSCLIPMRHLLVPIASLEEVDSAVRYARLLAERHITVRITLLSIEPETSGALASSGSSIAVNACDLSSITLQAAVARVLAADVPCCLLIRSGERVFTILDVAEQLNCQEIVVSAAKPAFILGAMSSGCLDRLLRAQRSIPVILIESTGAAGPGPASPASPEAGYAPKLDDGDEASIPTARVSPFPRWLVSLRNWSFPRCSRNAVAALERS</sequence>
<evidence type="ECO:0000256" key="1">
    <source>
        <dbReference type="SAM" id="MobiDB-lite"/>
    </source>
</evidence>
<dbReference type="InterPro" id="IPR014729">
    <property type="entry name" value="Rossmann-like_a/b/a_fold"/>
</dbReference>
<dbReference type="Pfam" id="PF00582">
    <property type="entry name" value="Usp"/>
    <property type="match status" value="1"/>
</dbReference>
<dbReference type="Gene3D" id="3.40.50.620">
    <property type="entry name" value="HUPs"/>
    <property type="match status" value="1"/>
</dbReference>
<feature type="domain" description="UspA" evidence="2">
    <location>
        <begin position="32"/>
        <end position="149"/>
    </location>
</feature>
<keyword evidence="4" id="KW-1185">Reference proteome</keyword>
<feature type="region of interest" description="Disordered" evidence="1">
    <location>
        <begin position="174"/>
        <end position="194"/>
    </location>
</feature>
<organism evidence="3 4">
    <name type="scientific">Viridibacterium curvum</name>
    <dbReference type="NCBI Taxonomy" id="1101404"/>
    <lineage>
        <taxon>Bacteria</taxon>
        <taxon>Pseudomonadati</taxon>
        <taxon>Pseudomonadota</taxon>
        <taxon>Betaproteobacteria</taxon>
        <taxon>Rhodocyclales</taxon>
        <taxon>Rhodocyclaceae</taxon>
        <taxon>Viridibacterium</taxon>
    </lineage>
</organism>